<dbReference type="EMBL" id="AXDT01000236">
    <property type="protein sequence ID" value="ERT11026.1"/>
    <property type="molecule type" value="Genomic_DNA"/>
</dbReference>
<keyword evidence="3" id="KW-1185">Reference proteome</keyword>
<keyword evidence="1" id="KW-0472">Membrane</keyword>
<feature type="transmembrane region" description="Helical" evidence="1">
    <location>
        <begin position="49"/>
        <end position="68"/>
    </location>
</feature>
<dbReference type="AlphaFoldDB" id="U7QX05"/>
<accession>U7QX05</accession>
<evidence type="ECO:0008006" key="4">
    <source>
        <dbReference type="Google" id="ProtNLM"/>
    </source>
</evidence>
<evidence type="ECO:0000256" key="1">
    <source>
        <dbReference type="SAM" id="Phobius"/>
    </source>
</evidence>
<protein>
    <recommendedName>
        <fullName evidence="4">NfeD-like C-terminal domain-containing protein</fullName>
    </recommendedName>
</protein>
<reference evidence="2 3" key="1">
    <citation type="submission" date="2013-10" db="EMBL/GenBank/DDBJ databases">
        <title>Whole Genome Shotgun Sequence of Photorhabdus temperata J3.</title>
        <authorList>
            <person name="Park G.-S."/>
            <person name="Hong S.-J."/>
            <person name="Shin J.-H."/>
        </authorList>
    </citation>
    <scope>NUCLEOTIDE SEQUENCE [LARGE SCALE GENOMIC DNA]</scope>
    <source>
        <strain evidence="2 3">J3</strain>
    </source>
</reference>
<gene>
    <name evidence="2" type="ORF">O185_21575</name>
</gene>
<proteinExistence type="predicted"/>
<organism evidence="2 3">
    <name type="scientific">Photorhabdus temperata J3</name>
    <dbReference type="NCBI Taxonomy" id="1389415"/>
    <lineage>
        <taxon>Bacteria</taxon>
        <taxon>Pseudomonadati</taxon>
        <taxon>Pseudomonadota</taxon>
        <taxon>Gammaproteobacteria</taxon>
        <taxon>Enterobacterales</taxon>
        <taxon>Morganellaceae</taxon>
        <taxon>Photorhabdus</taxon>
    </lineage>
</organism>
<evidence type="ECO:0000313" key="3">
    <source>
        <dbReference type="Proteomes" id="UP000017133"/>
    </source>
</evidence>
<evidence type="ECO:0000313" key="2">
    <source>
        <dbReference type="EMBL" id="ERT11026.1"/>
    </source>
</evidence>
<keyword evidence="1" id="KW-1133">Transmembrane helix</keyword>
<dbReference type="PATRIC" id="fig|1389415.4.peg.4315"/>
<sequence length="110" mass="12318">MSSYFWVWVSVGVAFGIVEIFTLTFFGLWIAIAAVVTSVVVLMASELSILWQITIWVISSLVCAFIWVKWVRSKPEEFEAESLVGQQGIFSPREQEDMGVLLLSKPVQGS</sequence>
<keyword evidence="1" id="KW-0812">Transmembrane</keyword>
<comment type="caution">
    <text evidence="2">The sequence shown here is derived from an EMBL/GenBank/DDBJ whole genome shotgun (WGS) entry which is preliminary data.</text>
</comment>
<name>U7QX05_PHOTE</name>
<dbReference type="Proteomes" id="UP000017133">
    <property type="component" value="Unassembled WGS sequence"/>
</dbReference>
<dbReference type="RefSeq" id="WP_023046055.1">
    <property type="nucleotide sequence ID" value="NZ_AXDT01000236.1"/>
</dbReference>
<feature type="transmembrane region" description="Helical" evidence="1">
    <location>
        <begin position="12"/>
        <end position="43"/>
    </location>
</feature>